<evidence type="ECO:0000256" key="5">
    <source>
        <dbReference type="ARBA" id="ARBA00023136"/>
    </source>
</evidence>
<reference evidence="8 9" key="1">
    <citation type="submission" date="2018-09" db="EMBL/GenBank/DDBJ databases">
        <title>Novel species of Cryobacterium.</title>
        <authorList>
            <person name="Liu Q."/>
            <person name="Xin Y.-H."/>
        </authorList>
    </citation>
    <scope>NUCLEOTIDE SEQUENCE [LARGE SCALE GENOMIC DNA]</scope>
    <source>
        <strain evidence="8 9">Hh39</strain>
    </source>
</reference>
<dbReference type="GO" id="GO:0005886">
    <property type="term" value="C:plasma membrane"/>
    <property type="evidence" value="ECO:0007669"/>
    <property type="project" value="UniProtKB-SubCell"/>
</dbReference>
<comment type="caution">
    <text evidence="8">The sequence shown here is derived from an EMBL/GenBank/DDBJ whole genome shotgun (WGS) entry which is preliminary data.</text>
</comment>
<dbReference type="AlphaFoldDB" id="A0A3A5MH20"/>
<keyword evidence="4 6" id="KW-1133">Transmembrane helix</keyword>
<evidence type="ECO:0000256" key="6">
    <source>
        <dbReference type="SAM" id="Phobius"/>
    </source>
</evidence>
<organism evidence="8 9">
    <name type="scientific">Cryobacterium melibiosiphilum</name>
    <dbReference type="NCBI Taxonomy" id="995039"/>
    <lineage>
        <taxon>Bacteria</taxon>
        <taxon>Bacillati</taxon>
        <taxon>Actinomycetota</taxon>
        <taxon>Actinomycetes</taxon>
        <taxon>Micrococcales</taxon>
        <taxon>Microbacteriaceae</taxon>
        <taxon>Cryobacterium</taxon>
    </lineage>
</organism>
<feature type="transmembrane region" description="Helical" evidence="6">
    <location>
        <begin position="100"/>
        <end position="117"/>
    </location>
</feature>
<evidence type="ECO:0000256" key="4">
    <source>
        <dbReference type="ARBA" id="ARBA00022989"/>
    </source>
</evidence>
<evidence type="ECO:0000256" key="3">
    <source>
        <dbReference type="ARBA" id="ARBA00022692"/>
    </source>
</evidence>
<feature type="transmembrane region" description="Helical" evidence="6">
    <location>
        <begin position="263"/>
        <end position="292"/>
    </location>
</feature>
<feature type="domain" description="Type II secretion system protein GspF" evidence="7">
    <location>
        <begin position="50"/>
        <end position="110"/>
    </location>
</feature>
<feature type="transmembrane region" description="Helical" evidence="6">
    <location>
        <begin position="123"/>
        <end position="143"/>
    </location>
</feature>
<name>A0A3A5MH20_9MICO</name>
<evidence type="ECO:0000256" key="2">
    <source>
        <dbReference type="ARBA" id="ARBA00022475"/>
    </source>
</evidence>
<sequence length="302" mass="30726">MIEAAAHSGQRGDSIARALRAEVGLLGTPGGRQEPGGPDAPGSQTAQAWLSLAAAWQVATDSGAPLAACLRRLAEAFRDIAQLHRDLSVALAGPRATARMVLLLPLVGLLLGSVLGFKTLHTLFLTVPGLVCLGGGAALMFLAGQWNGHLVRAARARDPAPGLELELTAIAVAGGGSAEHAREMVRAALSRPALPGAVLPGAVRPGSTLPGHPGGPGHVSDASDDVAEVIALSRRAGVPAAELLRSAAEQCRRTARSEGQRRAATLGVTLMMPLGVCVLPAFMLVGVVPLLVSVLSSTVTTQ</sequence>
<protein>
    <recommendedName>
        <fullName evidence="7">Type II secretion system protein GspF domain-containing protein</fullName>
    </recommendedName>
</protein>
<dbReference type="EMBL" id="QZVS01000085">
    <property type="protein sequence ID" value="RJT88151.1"/>
    <property type="molecule type" value="Genomic_DNA"/>
</dbReference>
<dbReference type="PANTHER" id="PTHR35007">
    <property type="entry name" value="INTEGRAL MEMBRANE PROTEIN-RELATED"/>
    <property type="match status" value="1"/>
</dbReference>
<feature type="domain" description="Type II secretion system protein GspF" evidence="7">
    <location>
        <begin position="224"/>
        <end position="287"/>
    </location>
</feature>
<keyword evidence="5 6" id="KW-0472">Membrane</keyword>
<gene>
    <name evidence="8" type="ORF">D6T64_12270</name>
</gene>
<dbReference type="Proteomes" id="UP000272015">
    <property type="component" value="Unassembled WGS sequence"/>
</dbReference>
<keyword evidence="3 6" id="KW-0812">Transmembrane</keyword>
<keyword evidence="2" id="KW-1003">Cell membrane</keyword>
<evidence type="ECO:0000259" key="7">
    <source>
        <dbReference type="Pfam" id="PF00482"/>
    </source>
</evidence>
<keyword evidence="9" id="KW-1185">Reference proteome</keyword>
<dbReference type="PANTHER" id="PTHR35007:SF4">
    <property type="entry name" value="CONSERVED TRANSMEMBRANE PROTEIN-RELATED"/>
    <property type="match status" value="1"/>
</dbReference>
<comment type="subcellular location">
    <subcellularLocation>
        <location evidence="1">Cell membrane</location>
        <topology evidence="1">Multi-pass membrane protein</topology>
    </subcellularLocation>
</comment>
<proteinExistence type="predicted"/>
<dbReference type="Pfam" id="PF00482">
    <property type="entry name" value="T2SSF"/>
    <property type="match status" value="2"/>
</dbReference>
<dbReference type="InterPro" id="IPR018076">
    <property type="entry name" value="T2SS_GspF_dom"/>
</dbReference>
<accession>A0A3A5MH20</accession>
<evidence type="ECO:0000313" key="8">
    <source>
        <dbReference type="EMBL" id="RJT88151.1"/>
    </source>
</evidence>
<evidence type="ECO:0000256" key="1">
    <source>
        <dbReference type="ARBA" id="ARBA00004651"/>
    </source>
</evidence>
<evidence type="ECO:0000313" key="9">
    <source>
        <dbReference type="Proteomes" id="UP000272015"/>
    </source>
</evidence>